<evidence type="ECO:0000313" key="2">
    <source>
        <dbReference type="EMBL" id="NEU06018.1"/>
    </source>
</evidence>
<keyword evidence="1" id="KW-0812">Transmembrane</keyword>
<feature type="transmembrane region" description="Helical" evidence="1">
    <location>
        <begin position="90"/>
        <end position="114"/>
    </location>
</feature>
<feature type="transmembrane region" description="Helical" evidence="1">
    <location>
        <begin position="456"/>
        <end position="484"/>
    </location>
</feature>
<feature type="transmembrane region" description="Helical" evidence="1">
    <location>
        <begin position="202"/>
        <end position="221"/>
    </location>
</feature>
<feature type="transmembrane region" description="Helical" evidence="1">
    <location>
        <begin position="162"/>
        <end position="190"/>
    </location>
</feature>
<feature type="transmembrane region" description="Helical" evidence="1">
    <location>
        <begin position="496"/>
        <end position="515"/>
    </location>
</feature>
<gene>
    <name evidence="2" type="ORF">G3M99_14375</name>
</gene>
<feature type="transmembrane region" description="Helical" evidence="1">
    <location>
        <begin position="521"/>
        <end position="542"/>
    </location>
</feature>
<feature type="transmembrane region" description="Helical" evidence="1">
    <location>
        <begin position="431"/>
        <end position="450"/>
    </location>
</feature>
<keyword evidence="1" id="KW-0472">Membrane</keyword>
<reference evidence="2 3" key="1">
    <citation type="submission" date="2020-02" db="EMBL/GenBank/DDBJ databases">
        <title>Genome assembly of a novel Clostridium senegalense strain.</title>
        <authorList>
            <person name="Gupta T.B."/>
            <person name="Jauregui R."/>
            <person name="Maclean P."/>
            <person name="Nawarathana A."/>
            <person name="Brightwell G."/>
        </authorList>
    </citation>
    <scope>NUCLEOTIDE SEQUENCE [LARGE SCALE GENOMIC DNA]</scope>
    <source>
        <strain evidence="2 3">AGRFS4</strain>
    </source>
</reference>
<dbReference type="EMBL" id="JAAGPU010000031">
    <property type="protein sequence ID" value="NEU06018.1"/>
    <property type="molecule type" value="Genomic_DNA"/>
</dbReference>
<feature type="transmembrane region" description="Helical" evidence="1">
    <location>
        <begin position="262"/>
        <end position="283"/>
    </location>
</feature>
<evidence type="ECO:0000256" key="1">
    <source>
        <dbReference type="SAM" id="Phobius"/>
    </source>
</evidence>
<feature type="transmembrane region" description="Helical" evidence="1">
    <location>
        <begin position="345"/>
        <end position="364"/>
    </location>
</feature>
<keyword evidence="1" id="KW-1133">Transmembrane helix</keyword>
<name>A0A6M0H6P8_9CLOT</name>
<evidence type="ECO:0000313" key="3">
    <source>
        <dbReference type="Proteomes" id="UP000481872"/>
    </source>
</evidence>
<proteinExistence type="predicted"/>
<protein>
    <submittedName>
        <fullName evidence="2">Uncharacterized protein</fullName>
    </submittedName>
</protein>
<organism evidence="2 3">
    <name type="scientific">Clostridium senegalense</name>
    <dbReference type="NCBI Taxonomy" id="1465809"/>
    <lineage>
        <taxon>Bacteria</taxon>
        <taxon>Bacillati</taxon>
        <taxon>Bacillota</taxon>
        <taxon>Clostridia</taxon>
        <taxon>Eubacteriales</taxon>
        <taxon>Clostridiaceae</taxon>
        <taxon>Clostridium</taxon>
    </lineage>
</organism>
<keyword evidence="3" id="KW-1185">Reference proteome</keyword>
<feature type="transmembrane region" description="Helical" evidence="1">
    <location>
        <begin position="135"/>
        <end position="156"/>
    </location>
</feature>
<dbReference type="AlphaFoldDB" id="A0A6M0H6P8"/>
<feature type="transmembrane region" description="Helical" evidence="1">
    <location>
        <begin position="66"/>
        <end position="84"/>
    </location>
</feature>
<accession>A0A6M0H6P8</accession>
<dbReference type="RefSeq" id="WP_199870591.1">
    <property type="nucleotide sequence ID" value="NZ_JAAGPU010000031.1"/>
</dbReference>
<sequence length="553" mass="63828">MWEFKILKLIDKFKWVYEKLGVDYDMMSLILKMKLTTDSRKTPTVLSNTNDDKKEEKNQFKSALKYYLFLGIVFMFVIIPDINVMAKMSLYFSMIMFFILSIFISDFSTVILDVRDKTLIGTKGVDLRTINAAKFTHIIIYICEITLALCGFSLIASLRYGILFFIVFFIEVIFIDLFLVTITALVYYLVLKYFDGEKLKDIINFIQILLTVIITIGYQFIGRLFDFENISEAYTAKIAHYFLPPLWFSAPLSIAKNRQLDIGISILAILAVIVPILSIILYFKTAKNFEEYLIKLNENSQTSNKEKGKFTLKLSKFICKNKTERAFFNFSCEMLSKERDFKLKVYPSLAMGAIFPLIFLLINIGNINNIASSIQSISQGKSYFTFYALIMFVSPMITMIQFSKEYKGGWIYKALPIENYNLIYKGSIKACIYKFIMPVVILDGIIYLIIFKWKFIIHLIIMIFVMLLMILIDLKCIGVGLPFSMKYSPSENKKSLGAYMLSFIITGAIWGGHYIATTISYGIYGYLIIIFIATIISWHLTFKNKNNSKDIIS</sequence>
<feature type="transmembrane region" description="Helical" evidence="1">
    <location>
        <begin position="384"/>
        <end position="403"/>
    </location>
</feature>
<dbReference type="Proteomes" id="UP000481872">
    <property type="component" value="Unassembled WGS sequence"/>
</dbReference>
<comment type="caution">
    <text evidence="2">The sequence shown here is derived from an EMBL/GenBank/DDBJ whole genome shotgun (WGS) entry which is preliminary data.</text>
</comment>